<dbReference type="SUPFAM" id="SSF47413">
    <property type="entry name" value="lambda repressor-like DNA-binding domains"/>
    <property type="match status" value="1"/>
</dbReference>
<keyword evidence="2" id="KW-0238">DNA-binding</keyword>
<accession>A0ABU0JET1</accession>
<evidence type="ECO:0000313" key="6">
    <source>
        <dbReference type="Proteomes" id="UP001242480"/>
    </source>
</evidence>
<dbReference type="CDD" id="cd00093">
    <property type="entry name" value="HTH_XRE"/>
    <property type="match status" value="1"/>
</dbReference>
<dbReference type="Pfam" id="PF01381">
    <property type="entry name" value="HTH_3"/>
    <property type="match status" value="1"/>
</dbReference>
<dbReference type="Proteomes" id="UP001242480">
    <property type="component" value="Unassembled WGS sequence"/>
</dbReference>
<protein>
    <submittedName>
        <fullName evidence="5">Phage repressor protein C with HTH and peptisase S24 domain</fullName>
    </submittedName>
</protein>
<dbReference type="PANTHER" id="PTHR40661">
    <property type="match status" value="1"/>
</dbReference>
<dbReference type="Gene3D" id="1.10.260.40">
    <property type="entry name" value="lambda repressor-like DNA-binding domains"/>
    <property type="match status" value="1"/>
</dbReference>
<dbReference type="Gene3D" id="2.10.109.10">
    <property type="entry name" value="Umud Fragment, subunit A"/>
    <property type="match status" value="1"/>
</dbReference>
<dbReference type="EMBL" id="JAUSVX010000013">
    <property type="protein sequence ID" value="MDQ0472788.1"/>
    <property type="molecule type" value="Genomic_DNA"/>
</dbReference>
<evidence type="ECO:0000313" key="5">
    <source>
        <dbReference type="EMBL" id="MDQ0472788.1"/>
    </source>
</evidence>
<comment type="caution">
    <text evidence="5">The sequence shown here is derived from an EMBL/GenBank/DDBJ whole genome shotgun (WGS) entry which is preliminary data.</text>
</comment>
<gene>
    <name evidence="5" type="ORF">QO011_005818</name>
</gene>
<feature type="domain" description="HTH cro/C1-type" evidence="4">
    <location>
        <begin position="14"/>
        <end position="68"/>
    </location>
</feature>
<evidence type="ECO:0000256" key="3">
    <source>
        <dbReference type="ARBA" id="ARBA00023163"/>
    </source>
</evidence>
<keyword evidence="3" id="KW-0804">Transcription</keyword>
<dbReference type="SUPFAM" id="SSF51306">
    <property type="entry name" value="LexA/Signal peptidase"/>
    <property type="match status" value="1"/>
</dbReference>
<evidence type="ECO:0000259" key="4">
    <source>
        <dbReference type="PROSITE" id="PS50943"/>
    </source>
</evidence>
<keyword evidence="6" id="KW-1185">Reference proteome</keyword>
<sequence length="235" mass="26075">MHESGMVSDLGSIIRAARKAKKMTIAKVASELGVSIAAVGQWERNENKIRLANWQALVDLLNIDQAAAQAGRLEFQDEEREAPSEVEQVTDPSRIERGELTVDVLGVTQGGDSDDEDDFEINGDVIDRVRRPPGIANARNVFALHVIGESMIPRYEPGDLVYCGGRPPIPGDYVVIETVPRQDGSKGKSYIKKLVTRSRTELVCEQFNPPKRLTYASAEILRIHRIIPMRELMGI</sequence>
<evidence type="ECO:0000256" key="2">
    <source>
        <dbReference type="ARBA" id="ARBA00023125"/>
    </source>
</evidence>
<dbReference type="Pfam" id="PF00717">
    <property type="entry name" value="Peptidase_S24"/>
    <property type="match status" value="1"/>
</dbReference>
<reference evidence="5 6" key="1">
    <citation type="submission" date="2023-07" db="EMBL/GenBank/DDBJ databases">
        <title>Genomic Encyclopedia of Type Strains, Phase IV (KMG-IV): sequencing the most valuable type-strain genomes for metagenomic binning, comparative biology and taxonomic classification.</title>
        <authorList>
            <person name="Goeker M."/>
        </authorList>
    </citation>
    <scope>NUCLEOTIDE SEQUENCE [LARGE SCALE GENOMIC DNA]</scope>
    <source>
        <strain evidence="5 6">DSM 19619</strain>
    </source>
</reference>
<dbReference type="InterPro" id="IPR010982">
    <property type="entry name" value="Lambda_DNA-bd_dom_sf"/>
</dbReference>
<proteinExistence type="predicted"/>
<dbReference type="RefSeq" id="WP_307280098.1">
    <property type="nucleotide sequence ID" value="NZ_JAUSVX010000013.1"/>
</dbReference>
<organism evidence="5 6">
    <name type="scientific">Labrys wisconsinensis</name>
    <dbReference type="NCBI Taxonomy" id="425677"/>
    <lineage>
        <taxon>Bacteria</taxon>
        <taxon>Pseudomonadati</taxon>
        <taxon>Pseudomonadota</taxon>
        <taxon>Alphaproteobacteria</taxon>
        <taxon>Hyphomicrobiales</taxon>
        <taxon>Xanthobacteraceae</taxon>
        <taxon>Labrys</taxon>
    </lineage>
</organism>
<dbReference type="InterPro" id="IPR039418">
    <property type="entry name" value="LexA-like"/>
</dbReference>
<dbReference type="InterPro" id="IPR036286">
    <property type="entry name" value="LexA/Signal_pep-like_sf"/>
</dbReference>
<dbReference type="InterPro" id="IPR015927">
    <property type="entry name" value="Peptidase_S24_S26A/B/C"/>
</dbReference>
<evidence type="ECO:0000256" key="1">
    <source>
        <dbReference type="ARBA" id="ARBA00023015"/>
    </source>
</evidence>
<dbReference type="SMART" id="SM00530">
    <property type="entry name" value="HTH_XRE"/>
    <property type="match status" value="1"/>
</dbReference>
<dbReference type="InterPro" id="IPR001387">
    <property type="entry name" value="Cro/C1-type_HTH"/>
</dbReference>
<dbReference type="CDD" id="cd06529">
    <property type="entry name" value="S24_LexA-like"/>
    <property type="match status" value="1"/>
</dbReference>
<name>A0ABU0JET1_9HYPH</name>
<dbReference type="PANTHER" id="PTHR40661:SF3">
    <property type="entry name" value="FELS-1 PROPHAGE TRANSCRIPTIONAL REGULATOR"/>
    <property type="match status" value="1"/>
</dbReference>
<dbReference type="PROSITE" id="PS50943">
    <property type="entry name" value="HTH_CROC1"/>
    <property type="match status" value="1"/>
</dbReference>
<keyword evidence="1" id="KW-0805">Transcription regulation</keyword>